<protein>
    <submittedName>
        <fullName evidence="2">Uncharacterized protein</fullName>
    </submittedName>
</protein>
<gene>
    <name evidence="2" type="ORF">GU90_08885</name>
</gene>
<dbReference type="EMBL" id="JNVU01000024">
    <property type="protein sequence ID" value="KEI44616.1"/>
    <property type="molecule type" value="Genomic_DNA"/>
</dbReference>
<feature type="compositionally biased region" description="Polar residues" evidence="1">
    <location>
        <begin position="52"/>
        <end position="61"/>
    </location>
</feature>
<comment type="caution">
    <text evidence="2">The sequence shown here is derived from an EMBL/GenBank/DDBJ whole genome shotgun (WGS) entry which is preliminary data.</text>
</comment>
<evidence type="ECO:0000256" key="1">
    <source>
        <dbReference type="SAM" id="MobiDB-lite"/>
    </source>
</evidence>
<proteinExistence type="predicted"/>
<reference evidence="2 3" key="1">
    <citation type="submission" date="2014-06" db="EMBL/GenBank/DDBJ databases">
        <title>Saccharopolyspora rectivirgula DSM-43113 Genome sequencing.</title>
        <authorList>
            <person name="Barrera C."/>
            <person name="Millon L."/>
            <person name="Rognon B."/>
            <person name="Zaugg C."/>
            <person name="Monod M."/>
        </authorList>
    </citation>
    <scope>NUCLEOTIDE SEQUENCE [LARGE SCALE GENOMIC DNA]</scope>
    <source>
        <strain evidence="2 3">DSM 43113</strain>
    </source>
</reference>
<accession>A0A073AZA4</accession>
<evidence type="ECO:0000313" key="2">
    <source>
        <dbReference type="EMBL" id="KEI44616.1"/>
    </source>
</evidence>
<feature type="region of interest" description="Disordered" evidence="1">
    <location>
        <begin position="48"/>
        <end position="67"/>
    </location>
</feature>
<dbReference type="STRING" id="28042.GU90_08885"/>
<organism evidence="2 3">
    <name type="scientific">Saccharopolyspora rectivirgula</name>
    <dbReference type="NCBI Taxonomy" id="28042"/>
    <lineage>
        <taxon>Bacteria</taxon>
        <taxon>Bacillati</taxon>
        <taxon>Actinomycetota</taxon>
        <taxon>Actinomycetes</taxon>
        <taxon>Pseudonocardiales</taxon>
        <taxon>Pseudonocardiaceae</taxon>
        <taxon>Saccharopolyspora</taxon>
    </lineage>
</organism>
<name>A0A073AZA4_9PSEU</name>
<dbReference type="AlphaFoldDB" id="A0A073AZA4"/>
<dbReference type="Proteomes" id="UP000031419">
    <property type="component" value="Unassembled WGS sequence"/>
</dbReference>
<sequence length="67" mass="7063">MRWHHSARPASSSRDSTVPVGFAGLATISPWTGSSSCSSSSTVGWNRVVPSVASSTTSQPSARRMLR</sequence>
<keyword evidence="3" id="KW-1185">Reference proteome</keyword>
<evidence type="ECO:0000313" key="3">
    <source>
        <dbReference type="Proteomes" id="UP000031419"/>
    </source>
</evidence>